<dbReference type="NCBIfam" id="TIGR02988">
    <property type="entry name" value="YaaA_near_RecF"/>
    <property type="match status" value="1"/>
</dbReference>
<comment type="caution">
    <text evidence="2">The sequence shown here is derived from an EMBL/GenBank/DDBJ whole genome shotgun (WGS) entry which is preliminary data.</text>
</comment>
<keyword evidence="1" id="KW-0694">RNA-binding</keyword>
<proteinExistence type="predicted"/>
<organism evidence="2 3">
    <name type="scientific">Collibacillus ludicampi</name>
    <dbReference type="NCBI Taxonomy" id="2771369"/>
    <lineage>
        <taxon>Bacteria</taxon>
        <taxon>Bacillati</taxon>
        <taxon>Bacillota</taxon>
        <taxon>Bacilli</taxon>
        <taxon>Bacillales</taxon>
        <taxon>Alicyclobacillaceae</taxon>
        <taxon>Collibacillus</taxon>
    </lineage>
</organism>
<evidence type="ECO:0000256" key="1">
    <source>
        <dbReference type="PROSITE-ProRule" id="PRU00182"/>
    </source>
</evidence>
<dbReference type="Gene3D" id="3.10.290.10">
    <property type="entry name" value="RNA-binding S4 domain"/>
    <property type="match status" value="1"/>
</dbReference>
<gene>
    <name evidence="2" type="ORF">DNHGIG_14510</name>
</gene>
<dbReference type="EMBL" id="BOQE01000001">
    <property type="protein sequence ID" value="GIM45902.1"/>
    <property type="molecule type" value="Genomic_DNA"/>
</dbReference>
<dbReference type="GO" id="GO:0003723">
    <property type="term" value="F:RNA binding"/>
    <property type="evidence" value="ECO:0007669"/>
    <property type="project" value="UniProtKB-KW"/>
</dbReference>
<dbReference type="RefSeq" id="WP_282199064.1">
    <property type="nucleotide sequence ID" value="NZ_BOQE01000001.1"/>
</dbReference>
<reference evidence="2" key="1">
    <citation type="journal article" date="2023" name="Int. J. Syst. Evol. Microbiol.">
        <title>Collibacillus ludicampi gen. nov., sp. nov., a new soil bacterium of the family Alicyclobacillaceae.</title>
        <authorList>
            <person name="Jojima T."/>
            <person name="Ioku Y."/>
            <person name="Fukuta Y."/>
            <person name="Shirasaka N."/>
            <person name="Matsumura Y."/>
            <person name="Mori M."/>
        </authorList>
    </citation>
    <scope>NUCLEOTIDE SEQUENCE</scope>
    <source>
        <strain evidence="2">TP075</strain>
    </source>
</reference>
<accession>A0AAV4LDP8</accession>
<dbReference type="CDD" id="cd00165">
    <property type="entry name" value="S4"/>
    <property type="match status" value="1"/>
</dbReference>
<dbReference type="InterPro" id="IPR036986">
    <property type="entry name" value="S4_RNA-bd_sf"/>
</dbReference>
<evidence type="ECO:0000313" key="3">
    <source>
        <dbReference type="Proteomes" id="UP001057291"/>
    </source>
</evidence>
<dbReference type="Proteomes" id="UP001057291">
    <property type="component" value="Unassembled WGS sequence"/>
</dbReference>
<dbReference type="Pfam" id="PF13275">
    <property type="entry name" value="S4_2"/>
    <property type="match status" value="1"/>
</dbReference>
<dbReference type="PROSITE" id="PS50889">
    <property type="entry name" value="S4"/>
    <property type="match status" value="1"/>
</dbReference>
<evidence type="ECO:0008006" key="4">
    <source>
        <dbReference type="Google" id="ProtNLM"/>
    </source>
</evidence>
<protein>
    <recommendedName>
        <fullName evidence="4">S4 domain-containing protein YaaA</fullName>
    </recommendedName>
</protein>
<keyword evidence="3" id="KW-1185">Reference proteome</keyword>
<dbReference type="SUPFAM" id="SSF55174">
    <property type="entry name" value="Alpha-L RNA-binding motif"/>
    <property type="match status" value="1"/>
</dbReference>
<name>A0AAV4LDP8_9BACL</name>
<sequence>MEQEVKLHTDEITLGQLLKFADIVGSGGEARIFLDEHKVLVNGLPENRRGRKLRPGDHIDIEGVGRILLTKV</sequence>
<evidence type="ECO:0000313" key="2">
    <source>
        <dbReference type="EMBL" id="GIM45902.1"/>
    </source>
</evidence>
<dbReference type="AlphaFoldDB" id="A0AAV4LDP8"/>
<dbReference type="InterPro" id="IPR014330">
    <property type="entry name" value="RNA-bd_S4-rel_YaaA"/>
</dbReference>